<keyword evidence="4" id="KW-1185">Reference proteome</keyword>
<dbReference type="Proteomes" id="UP001139462">
    <property type="component" value="Unassembled WGS sequence"/>
</dbReference>
<sequence>MKLYFQKVGIFGLIFLFALFYQNTIAQVGVGTTNPNTNAVLEVHSSPGAVGGLLLPSVALSSTDSFLPLSAHVAGMLVYNTVTAGSAPNIVTPGYYFNNGSNWVRIADASVPNDDWTVTGNNGLNATNNFIGTLDGTNLRFRTSNTEAFEISSGNATNRGKLRAMTDGTVSLPVYSWSSDTDTGIYRVGENSLGVSTNGNERVRVGNTETVFNESGNNYDVRIRSGARENMFFVRGSTNRIGINTNSPSNVIDFRTTGENIWLTHWENNHGNNGGIGQFIHTNASNGNRVLMGATQYTGSAYIASAVIGLALGTSGSGGRGVNGFSNSNSGVGTYGGFVGGTDPFSTGWAVYADGWAGGLTDWLNVSDLRLKREVKTLEGALSKILELRGVEYYYDKTNFPDVNLDTGTKKIGFIAQEVERVFPFLVKNSNIYSSPQKENGSLTETRNTYNVKTLSYTTLIPVLVEAIKEQEQKIKSQNTRIEKLENLVNQLINKN</sequence>
<reference evidence="3" key="1">
    <citation type="submission" date="2021-09" db="EMBL/GenBank/DDBJ databases">
        <title>Genome of Aequorivita sp. strain F64183.</title>
        <authorList>
            <person name="Wang Y."/>
        </authorList>
    </citation>
    <scope>NUCLEOTIDE SEQUENCE</scope>
    <source>
        <strain evidence="3">F64183</strain>
    </source>
</reference>
<evidence type="ECO:0000313" key="3">
    <source>
        <dbReference type="EMBL" id="MCG2432098.1"/>
    </source>
</evidence>
<accession>A0A9X1R5X3</accession>
<proteinExistence type="predicted"/>
<gene>
    <name evidence="3" type="ORF">K8344_13305</name>
</gene>
<dbReference type="AlphaFoldDB" id="A0A9X1R5X3"/>
<comment type="caution">
    <text evidence="3">The sequence shown here is derived from an EMBL/GenBank/DDBJ whole genome shotgun (WGS) entry which is preliminary data.</text>
</comment>
<name>A0A9X1R5X3_9FLAO</name>
<feature type="domain" description="Peptidase S74" evidence="2">
    <location>
        <begin position="367"/>
        <end position="482"/>
    </location>
</feature>
<evidence type="ECO:0000313" key="4">
    <source>
        <dbReference type="Proteomes" id="UP001139462"/>
    </source>
</evidence>
<dbReference type="InterPro" id="IPR030392">
    <property type="entry name" value="S74_ICA"/>
</dbReference>
<dbReference type="Pfam" id="PF13884">
    <property type="entry name" value="Peptidase_S74"/>
    <property type="match status" value="1"/>
</dbReference>
<evidence type="ECO:0000256" key="1">
    <source>
        <dbReference type="SAM" id="Coils"/>
    </source>
</evidence>
<organism evidence="3 4">
    <name type="scientific">Aequorivita xiaoshiensis</name>
    <dbReference type="NCBI Taxonomy" id="2874476"/>
    <lineage>
        <taxon>Bacteria</taxon>
        <taxon>Pseudomonadati</taxon>
        <taxon>Bacteroidota</taxon>
        <taxon>Flavobacteriia</taxon>
        <taxon>Flavobacteriales</taxon>
        <taxon>Flavobacteriaceae</taxon>
        <taxon>Aequorivita</taxon>
    </lineage>
</organism>
<dbReference type="PROSITE" id="PS51688">
    <property type="entry name" value="ICA"/>
    <property type="match status" value="1"/>
</dbReference>
<dbReference type="RefSeq" id="WP_237609166.1">
    <property type="nucleotide sequence ID" value="NZ_JAIRBB010000019.1"/>
</dbReference>
<protein>
    <submittedName>
        <fullName evidence="3">Tail fiber domain-containing protein</fullName>
    </submittedName>
</protein>
<evidence type="ECO:0000259" key="2">
    <source>
        <dbReference type="PROSITE" id="PS51688"/>
    </source>
</evidence>
<dbReference type="EMBL" id="JAIRBB010000019">
    <property type="protein sequence ID" value="MCG2432098.1"/>
    <property type="molecule type" value="Genomic_DNA"/>
</dbReference>
<keyword evidence="1" id="KW-0175">Coiled coil</keyword>
<feature type="coiled-coil region" evidence="1">
    <location>
        <begin position="468"/>
        <end position="495"/>
    </location>
</feature>